<dbReference type="Proteomes" id="UP000525652">
    <property type="component" value="Unassembled WGS sequence"/>
</dbReference>
<organism evidence="1 2">
    <name type="scientific">Puniceicoccus vermicola</name>
    <dbReference type="NCBI Taxonomy" id="388746"/>
    <lineage>
        <taxon>Bacteria</taxon>
        <taxon>Pseudomonadati</taxon>
        <taxon>Verrucomicrobiota</taxon>
        <taxon>Opitutia</taxon>
        <taxon>Puniceicoccales</taxon>
        <taxon>Puniceicoccaceae</taxon>
        <taxon>Puniceicoccus</taxon>
    </lineage>
</organism>
<dbReference type="RefSeq" id="WP_185692232.1">
    <property type="nucleotide sequence ID" value="NZ_JACHVA010000053.1"/>
</dbReference>
<proteinExistence type="predicted"/>
<dbReference type="EMBL" id="JACHVA010000053">
    <property type="protein sequence ID" value="MBC2601522.1"/>
    <property type="molecule type" value="Genomic_DNA"/>
</dbReference>
<gene>
    <name evidence="1" type="ORF">H5P30_06995</name>
</gene>
<reference evidence="1 2" key="1">
    <citation type="submission" date="2020-07" db="EMBL/GenBank/DDBJ databases">
        <authorList>
            <person name="Feng X."/>
        </authorList>
    </citation>
    <scope>NUCLEOTIDE SEQUENCE [LARGE SCALE GENOMIC DNA]</scope>
    <source>
        <strain evidence="1 2">JCM14086</strain>
    </source>
</reference>
<name>A0A7X1E5E3_9BACT</name>
<dbReference type="AlphaFoldDB" id="A0A7X1E5E3"/>
<keyword evidence="2" id="KW-1185">Reference proteome</keyword>
<accession>A0A7X1E5E3</accession>
<sequence length="196" mass="22584">MLVSTGFLAAEERQGHGLVFEQQIWNHLFQRGYTDEWDIPGEANLYHRGLPISVKYTQWGSSIYLGDAVRQRSIDIPFEMVVGFHETVEGEKRTVAICDLVFTPEQWAAGWGDVTIEELEAFAEKIHEGSVEEAQAFARVRAAELREKSPVFSINPKINEDQRRIQCSVPFSVFFREWVGEEPQKQQILELWGREL</sequence>
<evidence type="ECO:0000313" key="2">
    <source>
        <dbReference type="Proteomes" id="UP000525652"/>
    </source>
</evidence>
<comment type="caution">
    <text evidence="1">The sequence shown here is derived from an EMBL/GenBank/DDBJ whole genome shotgun (WGS) entry which is preliminary data.</text>
</comment>
<protein>
    <submittedName>
        <fullName evidence="1">Uncharacterized protein</fullName>
    </submittedName>
</protein>
<evidence type="ECO:0000313" key="1">
    <source>
        <dbReference type="EMBL" id="MBC2601522.1"/>
    </source>
</evidence>